<feature type="compositionally biased region" description="Basic and acidic residues" evidence="2">
    <location>
        <begin position="837"/>
        <end position="853"/>
    </location>
</feature>
<evidence type="ECO:0000256" key="2">
    <source>
        <dbReference type="SAM" id="MobiDB-lite"/>
    </source>
</evidence>
<dbReference type="AlphaFoldDB" id="A0A9Q0IWX3"/>
<proteinExistence type="predicted"/>
<feature type="compositionally biased region" description="Polar residues" evidence="2">
    <location>
        <begin position="558"/>
        <end position="577"/>
    </location>
</feature>
<sequence length="1213" mass="132659">MHFASSDVNPFIHQWQEDESLQKCYKNPAFGSAADLSSKSPLLNSAETRMTRCCSVDNGLNGQSSPFNSHLSTFANNKGLSSTLSSGEDYKEQARTTSCDVSDTSCPQSSGIDNCLASLSLNSGSLCDDVPTGLSTNSSGRVDEIMLLYSSEHESLANATRAQRRGRFVEHGTQTQCSVAETPGDPRGSRSMTVPGHVLARNQRHQRSRTHVPTTLRTEEDIRESPTWASMENMSAHLSKLIHSTSDLLGDVQGMRTGETPVKASPNRKVNISNVTVPWSQLKDPTREGRSTQTSFDIGIQTEATSMSFLVQEVPDQLTSPTERSKSHEVNVIVRVIGSDILCVSHEKSFPGVVMEKARSDERKLSKSDLKINTLAAKQNPELRLLNASHSLTSVKKPTGSKMCPTASALSSNSKQSMAVCTKGSRLSQTSNRLSKAGPSLKTDRSSCCVEQSRYTDRASSPIITLRASESTGKSTGKQDTPSLEKQKGSTFFRDQDAIDFGDVSSNTSVKSPSLETVKEPRTSSVGLQAHIDRNVKRKNTTNEENNNHPTGTKWRMTPNSDPVKSPQQRTPTSSDGTTRRSRPFPGGCHGDVCDHEVMDHRDNRGIRKTQRTEGRTHQGPAADDTVGLSHAEISALSSISGCAAFEGEDDAASTVPSECNTDILLNMKPIVSVSSPPPPLRHQPRGRLPDHLPMHNKFTDWSGIGELQTERRLSTCCPDNRASVPTDVRQLSSIDPSRGEDWEEEEEAKAESYRSNTAPSELRERKAREIARLRRERERVMASVRGEASAPPLTVELAEARLHYGLGETDTLLKMLSPVSGLEAEPAGAAPTKQQLYDRRSVEGLRQEREARLQSYRRARSLSPGKHPRSPIRQGVACPRVGGPSRHQEYLQQLRQEVIDSTRVPDPPRDGDRYPSEIQQLLRDYGRAREEARGEIARARERLRQRTQLEKRRLQQQAAEESRFCPRMVSSSTLCTGSSLSLSSGHTSGYVNLHPVQPCPVSRFHPLLTSSPSAPDVASGLLGRALLEVRLAAAGDTANLLLGKASAGWRHQGEERGVQAYYRPSCGPTTVHGFLGAGELAGPLADLWAVLRQPANSHLYNPAVRSAWTRPLDGSTQLVYLLTNPSAGVQVLALQSVFEESLPRPGTDAVRGEMMPSAWILQPITRGGRDVIRVVYLLQVDLGPPSLPARLLSSVSRRHAAVIAELGAVLRR</sequence>
<feature type="compositionally biased region" description="Polar residues" evidence="2">
    <location>
        <begin position="504"/>
        <end position="515"/>
    </location>
</feature>
<feature type="coiled-coil region" evidence="1">
    <location>
        <begin position="923"/>
        <end position="961"/>
    </location>
</feature>
<feature type="compositionally biased region" description="Polar residues" evidence="2">
    <location>
        <begin position="422"/>
        <end position="434"/>
    </location>
</feature>
<organism evidence="4 5">
    <name type="scientific">Muraenolepis orangiensis</name>
    <name type="common">Patagonian moray cod</name>
    <dbReference type="NCBI Taxonomy" id="630683"/>
    <lineage>
        <taxon>Eukaryota</taxon>
        <taxon>Metazoa</taxon>
        <taxon>Chordata</taxon>
        <taxon>Craniata</taxon>
        <taxon>Vertebrata</taxon>
        <taxon>Euteleostomi</taxon>
        <taxon>Actinopterygii</taxon>
        <taxon>Neopterygii</taxon>
        <taxon>Teleostei</taxon>
        <taxon>Neoteleostei</taxon>
        <taxon>Acanthomorphata</taxon>
        <taxon>Zeiogadaria</taxon>
        <taxon>Gadariae</taxon>
        <taxon>Gadiformes</taxon>
        <taxon>Muraenolepidoidei</taxon>
        <taxon>Muraenolepididae</taxon>
        <taxon>Muraenolepis</taxon>
    </lineage>
</organism>
<feature type="compositionally biased region" description="Polar residues" evidence="2">
    <location>
        <begin position="458"/>
        <end position="482"/>
    </location>
</feature>
<feature type="compositionally biased region" description="Basic residues" evidence="2">
    <location>
        <begin position="856"/>
        <end position="871"/>
    </location>
</feature>
<keyword evidence="1" id="KW-0175">Coiled coil</keyword>
<feature type="region of interest" description="Disordered" evidence="2">
    <location>
        <begin position="825"/>
        <end position="887"/>
    </location>
</feature>
<feature type="domain" description="START" evidence="3">
    <location>
        <begin position="1132"/>
        <end position="1213"/>
    </location>
</feature>
<evidence type="ECO:0000259" key="3">
    <source>
        <dbReference type="PROSITE" id="PS50848"/>
    </source>
</evidence>
<feature type="region of interest" description="Disordered" evidence="2">
    <location>
        <begin position="717"/>
        <end position="762"/>
    </location>
</feature>
<dbReference type="InterPro" id="IPR002913">
    <property type="entry name" value="START_lipid-bd_dom"/>
</dbReference>
<keyword evidence="5" id="KW-1185">Reference proteome</keyword>
<dbReference type="PANTHER" id="PTHR47117">
    <property type="entry name" value="STAR-RELATED LIPID TRANSFER PROTEIN 9"/>
    <property type="match status" value="1"/>
</dbReference>
<dbReference type="OrthoDB" id="3176171at2759"/>
<dbReference type="PROSITE" id="PS50848">
    <property type="entry name" value="START"/>
    <property type="match status" value="1"/>
</dbReference>
<dbReference type="Proteomes" id="UP001148018">
    <property type="component" value="Unassembled WGS sequence"/>
</dbReference>
<dbReference type="GO" id="GO:0008289">
    <property type="term" value="F:lipid binding"/>
    <property type="evidence" value="ECO:0007669"/>
    <property type="project" value="InterPro"/>
</dbReference>
<feature type="compositionally biased region" description="Basic and acidic residues" evidence="2">
    <location>
        <begin position="592"/>
        <end position="617"/>
    </location>
</feature>
<dbReference type="PANTHER" id="PTHR47117:SF8">
    <property type="entry name" value="KINESIN FAMILY MEMBER 16B"/>
    <property type="match status" value="1"/>
</dbReference>
<protein>
    <recommendedName>
        <fullName evidence="3">START domain-containing protein</fullName>
    </recommendedName>
</protein>
<comment type="caution">
    <text evidence="4">The sequence shown here is derived from an EMBL/GenBank/DDBJ whole genome shotgun (WGS) entry which is preliminary data.</text>
</comment>
<evidence type="ECO:0000313" key="4">
    <source>
        <dbReference type="EMBL" id="KAJ3613540.1"/>
    </source>
</evidence>
<dbReference type="Gene3D" id="3.30.530.20">
    <property type="match status" value="2"/>
</dbReference>
<accession>A0A9Q0IWX3</accession>
<evidence type="ECO:0000256" key="1">
    <source>
        <dbReference type="SAM" id="Coils"/>
    </source>
</evidence>
<gene>
    <name evidence="4" type="ORF">NHX12_019787</name>
</gene>
<feature type="region of interest" description="Disordered" evidence="2">
    <location>
        <begin position="422"/>
        <end position="628"/>
    </location>
</feature>
<name>A0A9Q0IWX3_9TELE</name>
<dbReference type="EMBL" id="JANIIK010000035">
    <property type="protein sequence ID" value="KAJ3613540.1"/>
    <property type="molecule type" value="Genomic_DNA"/>
</dbReference>
<dbReference type="SUPFAM" id="SSF55961">
    <property type="entry name" value="Bet v1-like"/>
    <property type="match status" value="1"/>
</dbReference>
<evidence type="ECO:0000313" key="5">
    <source>
        <dbReference type="Proteomes" id="UP001148018"/>
    </source>
</evidence>
<reference evidence="4" key="1">
    <citation type="submission" date="2022-07" db="EMBL/GenBank/DDBJ databases">
        <title>Chromosome-level genome of Muraenolepis orangiensis.</title>
        <authorList>
            <person name="Kim J."/>
        </authorList>
    </citation>
    <scope>NUCLEOTIDE SEQUENCE</scope>
    <source>
        <strain evidence="4">KU_S4_2022</strain>
        <tissue evidence="4">Muscle</tissue>
    </source>
</reference>
<dbReference type="InterPro" id="IPR023393">
    <property type="entry name" value="START-like_dom_sf"/>
</dbReference>